<proteinExistence type="predicted"/>
<reference evidence="1 2" key="1">
    <citation type="journal article" date="2015" name="Int. J. Syst. Evol. Microbiol.">
        <title>Sphingomonas hengshuiensis sp. nov., isolated from lake wetland.</title>
        <authorList>
            <person name="Wei S."/>
            <person name="Wang T."/>
            <person name="Liu H."/>
            <person name="Zhang C."/>
            <person name="Guo J."/>
            <person name="Wang Q."/>
            <person name="Liang K."/>
            <person name="Zhang Z."/>
        </authorList>
    </citation>
    <scope>NUCLEOTIDE SEQUENCE [LARGE SCALE GENOMIC DNA]</scope>
    <source>
        <strain evidence="1 2">WHSC-8</strain>
    </source>
</reference>
<name>A0A7U5BET2_9SPHN</name>
<dbReference type="Proteomes" id="UP000032300">
    <property type="component" value="Chromosome"/>
</dbReference>
<evidence type="ECO:0000313" key="1">
    <source>
        <dbReference type="EMBL" id="AJP70957.1"/>
    </source>
</evidence>
<accession>A0A7U5BET2</accession>
<dbReference type="EMBL" id="CP010836">
    <property type="protein sequence ID" value="AJP70957.1"/>
    <property type="molecule type" value="Genomic_DNA"/>
</dbReference>
<dbReference type="OrthoDB" id="1347353at2"/>
<gene>
    <name evidence="1" type="ORF">TS85_02640</name>
</gene>
<keyword evidence="2" id="KW-1185">Reference proteome</keyword>
<reference evidence="1 2" key="2">
    <citation type="submission" date="2015-02" db="EMBL/GenBank/DDBJ databases">
        <title>The complete genome of Sphingomonas hengshuiensis sp. WHSC-8 isolated from soil of Hengshui Lake.</title>
        <authorList>
            <person name="Wei S."/>
            <person name="Guo J."/>
            <person name="Su C."/>
            <person name="Wu R."/>
            <person name="Zhang Z."/>
            <person name="Liang K."/>
            <person name="Li H."/>
            <person name="Wang T."/>
            <person name="Liu H."/>
            <person name="Zhang C."/>
            <person name="Li Z."/>
            <person name="Wang Q."/>
            <person name="Meng J."/>
        </authorList>
    </citation>
    <scope>NUCLEOTIDE SEQUENCE [LARGE SCALE GENOMIC DNA]</scope>
    <source>
        <strain evidence="1 2">WHSC-8</strain>
    </source>
</reference>
<sequence length="258" mass="29566">MAGQGWLSLFAAALGGGFTVKTVEIVYQEYRGWKARRVDDTRTIESSLEPLLRAADELVGKLRSLAEQDFIPIRDVERTTLEDVRYASVVYLFVQFWSEVEIVRFRGMSVAVARSARGKQLRAFLVCLESRKVRLIDRISQRALGEAALVGGRTMNFVEFVRACESDVYMQRWLAPLTAVFSRIHESDARQRVIQYGTVLHALIDTIDPKHLVSKERPATPNKLNAKSWKELNYRVFGLYLTFVKDRPKYIGPPKRRP</sequence>
<dbReference type="AlphaFoldDB" id="A0A7U5BET2"/>
<evidence type="ECO:0000313" key="2">
    <source>
        <dbReference type="Proteomes" id="UP000032300"/>
    </source>
</evidence>
<protein>
    <submittedName>
        <fullName evidence="1">Uncharacterized protein</fullName>
    </submittedName>
</protein>
<dbReference type="KEGG" id="sphi:TS85_02640"/>
<organism evidence="1 2">
    <name type="scientific">Sphingomonas hengshuiensis</name>
    <dbReference type="NCBI Taxonomy" id="1609977"/>
    <lineage>
        <taxon>Bacteria</taxon>
        <taxon>Pseudomonadati</taxon>
        <taxon>Pseudomonadota</taxon>
        <taxon>Alphaproteobacteria</taxon>
        <taxon>Sphingomonadales</taxon>
        <taxon>Sphingomonadaceae</taxon>
        <taxon>Sphingomonas</taxon>
    </lineage>
</organism>
<dbReference type="RefSeq" id="WP_044330273.1">
    <property type="nucleotide sequence ID" value="NZ_CP010836.1"/>
</dbReference>